<feature type="domain" description="Glycosyl transferase family 28 C-terminal" evidence="2">
    <location>
        <begin position="251"/>
        <end position="373"/>
    </location>
</feature>
<dbReference type="PANTHER" id="PTHR21015">
    <property type="entry name" value="UDP-N-ACETYLGLUCOSAMINE--N-ACETYLMURAMYL-(PENTAPEPTIDE) PYROPHOSPHORYL-UNDECAPRENOL N-ACETYLGLUCOSAMINE TRANSFERASE 1"/>
    <property type="match status" value="1"/>
</dbReference>
<sequence length="451" mass="47804">MDTADHSQELRIALYSHDSLGLGHTRRNLAIAQALSDALPELTGRTLSGMLITGERTATSYRCPEGFDWLVVPGIRKKSGKYEARHLGVKSKRLFDIRSSVIGGALDAFRPHIVIVDRHPFGIDGELIKPLKDLKAVKPETTFVLGLREVLDAPEVAAEEWKRVGVESVTDLFDRIWVYGDREIHDPLATGELPAEFAPMVDYTGLLSSGRKFSGRHNATIKPFVLTMLGGGSDGVNVAKAAAAAPVPAGVQHLVVTGPQMAAAERHEVEAAAGPSTKVTNKVSDGMSYVASAEAVMSMAGYNTVAETLSTDTPAMLVPRTTPRTEQIIRARGLGETGAIDWMDPSEATSEAIGQWLAEAVANPAVREKQQAAREGLGLNGLERVVDLAVDLAWLTDKSVLPLPVRDGDIVAGYSAESGVAAIVDPGGAPRNAATAPAHSLQTAGVNHAAV</sequence>
<feature type="region of interest" description="Disordered" evidence="1">
    <location>
        <begin position="432"/>
        <end position="451"/>
    </location>
</feature>
<evidence type="ECO:0000313" key="4">
    <source>
        <dbReference type="Proteomes" id="UP001500166"/>
    </source>
</evidence>
<organism evidence="3 4">
    <name type="scientific">Kocuria atrinae</name>
    <dbReference type="NCBI Taxonomy" id="592377"/>
    <lineage>
        <taxon>Bacteria</taxon>
        <taxon>Bacillati</taxon>
        <taxon>Actinomycetota</taxon>
        <taxon>Actinomycetes</taxon>
        <taxon>Micrococcales</taxon>
        <taxon>Micrococcaceae</taxon>
        <taxon>Kocuria</taxon>
    </lineage>
</organism>
<dbReference type="Proteomes" id="UP001500166">
    <property type="component" value="Unassembled WGS sequence"/>
</dbReference>
<dbReference type="SUPFAM" id="SSF53756">
    <property type="entry name" value="UDP-Glycosyltransferase/glycogen phosphorylase"/>
    <property type="match status" value="1"/>
</dbReference>
<name>A0ABP5J983_9MICC</name>
<dbReference type="InterPro" id="IPR007235">
    <property type="entry name" value="Glyco_trans_28_C"/>
</dbReference>
<protein>
    <submittedName>
        <fullName evidence="3">Glycosyltransferase</fullName>
    </submittedName>
</protein>
<dbReference type="Gene3D" id="3.40.50.2000">
    <property type="entry name" value="Glycogen Phosphorylase B"/>
    <property type="match status" value="1"/>
</dbReference>
<comment type="caution">
    <text evidence="3">The sequence shown here is derived from an EMBL/GenBank/DDBJ whole genome shotgun (WGS) entry which is preliminary data.</text>
</comment>
<evidence type="ECO:0000313" key="3">
    <source>
        <dbReference type="EMBL" id="GAA2113630.1"/>
    </source>
</evidence>
<proteinExistence type="predicted"/>
<keyword evidence="4" id="KW-1185">Reference proteome</keyword>
<gene>
    <name evidence="3" type="ORF">GCM10009824_10380</name>
</gene>
<dbReference type="PANTHER" id="PTHR21015:SF28">
    <property type="entry name" value="SLL1722 PROTEIN"/>
    <property type="match status" value="1"/>
</dbReference>
<dbReference type="RefSeq" id="WP_344223961.1">
    <property type="nucleotide sequence ID" value="NZ_BAAAQA010000010.1"/>
</dbReference>
<dbReference type="EMBL" id="BAAAQA010000010">
    <property type="protein sequence ID" value="GAA2113630.1"/>
    <property type="molecule type" value="Genomic_DNA"/>
</dbReference>
<evidence type="ECO:0000256" key="1">
    <source>
        <dbReference type="SAM" id="MobiDB-lite"/>
    </source>
</evidence>
<dbReference type="Pfam" id="PF04101">
    <property type="entry name" value="Glyco_tran_28_C"/>
    <property type="match status" value="1"/>
</dbReference>
<accession>A0ABP5J983</accession>
<evidence type="ECO:0000259" key="2">
    <source>
        <dbReference type="Pfam" id="PF04101"/>
    </source>
</evidence>
<reference evidence="4" key="1">
    <citation type="journal article" date="2019" name="Int. J. Syst. Evol. Microbiol.">
        <title>The Global Catalogue of Microorganisms (GCM) 10K type strain sequencing project: providing services to taxonomists for standard genome sequencing and annotation.</title>
        <authorList>
            <consortium name="The Broad Institute Genomics Platform"/>
            <consortium name="The Broad Institute Genome Sequencing Center for Infectious Disease"/>
            <person name="Wu L."/>
            <person name="Ma J."/>
        </authorList>
    </citation>
    <scope>NUCLEOTIDE SEQUENCE [LARGE SCALE GENOMIC DNA]</scope>
    <source>
        <strain evidence="4">JCM 15914</strain>
    </source>
</reference>